<evidence type="ECO:0000313" key="2">
    <source>
        <dbReference type="EMBL" id="KAK8948337.1"/>
    </source>
</evidence>
<comment type="caution">
    <text evidence="2">The sequence shown here is derived from an EMBL/GenBank/DDBJ whole genome shotgun (WGS) entry which is preliminary data.</text>
</comment>
<accession>A0ABR2LSZ5</accession>
<gene>
    <name evidence="2" type="ORF">KSP40_PGU013619</name>
</gene>
<evidence type="ECO:0000256" key="1">
    <source>
        <dbReference type="SAM" id="MobiDB-lite"/>
    </source>
</evidence>
<sequence>MAGRWKHRKISPELRSISGRPPEELRENSAQSPAGRRKKGEPRSIAKPPEEA</sequence>
<name>A0ABR2LSZ5_9ASPA</name>
<dbReference type="Proteomes" id="UP001412067">
    <property type="component" value="Unassembled WGS sequence"/>
</dbReference>
<dbReference type="EMBL" id="JBBWWR010000016">
    <property type="protein sequence ID" value="KAK8948337.1"/>
    <property type="molecule type" value="Genomic_DNA"/>
</dbReference>
<feature type="compositionally biased region" description="Basic and acidic residues" evidence="1">
    <location>
        <begin position="41"/>
        <end position="52"/>
    </location>
</feature>
<organism evidence="2 3">
    <name type="scientific">Platanthera guangdongensis</name>
    <dbReference type="NCBI Taxonomy" id="2320717"/>
    <lineage>
        <taxon>Eukaryota</taxon>
        <taxon>Viridiplantae</taxon>
        <taxon>Streptophyta</taxon>
        <taxon>Embryophyta</taxon>
        <taxon>Tracheophyta</taxon>
        <taxon>Spermatophyta</taxon>
        <taxon>Magnoliopsida</taxon>
        <taxon>Liliopsida</taxon>
        <taxon>Asparagales</taxon>
        <taxon>Orchidaceae</taxon>
        <taxon>Orchidoideae</taxon>
        <taxon>Orchideae</taxon>
        <taxon>Orchidinae</taxon>
        <taxon>Platanthera</taxon>
    </lineage>
</organism>
<reference evidence="2 3" key="1">
    <citation type="journal article" date="2022" name="Nat. Plants">
        <title>Genomes of leafy and leafless Platanthera orchids illuminate the evolution of mycoheterotrophy.</title>
        <authorList>
            <person name="Li M.H."/>
            <person name="Liu K.W."/>
            <person name="Li Z."/>
            <person name="Lu H.C."/>
            <person name="Ye Q.L."/>
            <person name="Zhang D."/>
            <person name="Wang J.Y."/>
            <person name="Li Y.F."/>
            <person name="Zhong Z.M."/>
            <person name="Liu X."/>
            <person name="Yu X."/>
            <person name="Liu D.K."/>
            <person name="Tu X.D."/>
            <person name="Liu B."/>
            <person name="Hao Y."/>
            <person name="Liao X.Y."/>
            <person name="Jiang Y.T."/>
            <person name="Sun W.H."/>
            <person name="Chen J."/>
            <person name="Chen Y.Q."/>
            <person name="Ai Y."/>
            <person name="Zhai J.W."/>
            <person name="Wu S.S."/>
            <person name="Zhou Z."/>
            <person name="Hsiao Y.Y."/>
            <person name="Wu W.L."/>
            <person name="Chen Y.Y."/>
            <person name="Lin Y.F."/>
            <person name="Hsu J.L."/>
            <person name="Li C.Y."/>
            <person name="Wang Z.W."/>
            <person name="Zhao X."/>
            <person name="Zhong W.Y."/>
            <person name="Ma X.K."/>
            <person name="Ma L."/>
            <person name="Huang J."/>
            <person name="Chen G.Z."/>
            <person name="Huang M.Z."/>
            <person name="Huang L."/>
            <person name="Peng D.H."/>
            <person name="Luo Y.B."/>
            <person name="Zou S.Q."/>
            <person name="Chen S.P."/>
            <person name="Lan S."/>
            <person name="Tsai W.C."/>
            <person name="Van de Peer Y."/>
            <person name="Liu Z.J."/>
        </authorList>
    </citation>
    <scope>NUCLEOTIDE SEQUENCE [LARGE SCALE GENOMIC DNA]</scope>
    <source>
        <strain evidence="2">Lor288</strain>
    </source>
</reference>
<feature type="region of interest" description="Disordered" evidence="1">
    <location>
        <begin position="1"/>
        <end position="52"/>
    </location>
</feature>
<proteinExistence type="predicted"/>
<keyword evidence="3" id="KW-1185">Reference proteome</keyword>
<protein>
    <submittedName>
        <fullName evidence="2">Uncharacterized protein</fullName>
    </submittedName>
</protein>
<evidence type="ECO:0000313" key="3">
    <source>
        <dbReference type="Proteomes" id="UP001412067"/>
    </source>
</evidence>